<evidence type="ECO:0000256" key="3">
    <source>
        <dbReference type="ARBA" id="ARBA00022553"/>
    </source>
</evidence>
<dbReference type="InterPro" id="IPR003661">
    <property type="entry name" value="HisK_dim/P_dom"/>
</dbReference>
<keyword evidence="3" id="KW-0597">Phosphoprotein</keyword>
<evidence type="ECO:0000256" key="1">
    <source>
        <dbReference type="ARBA" id="ARBA00000085"/>
    </source>
</evidence>
<dbReference type="CDD" id="cd00082">
    <property type="entry name" value="HisKA"/>
    <property type="match status" value="1"/>
</dbReference>
<protein>
    <recommendedName>
        <fullName evidence="2">histidine kinase</fullName>
        <ecNumber evidence="2">2.7.13.3</ecNumber>
    </recommendedName>
</protein>
<keyword evidence="5" id="KW-0808">Transferase</keyword>
<dbReference type="Gene3D" id="1.10.287.130">
    <property type="match status" value="1"/>
</dbReference>
<dbReference type="RefSeq" id="WP_279230842.1">
    <property type="nucleotide sequence ID" value="NZ_CABHNI010000061.1"/>
</dbReference>
<accession>A0A564UTH1</accession>
<dbReference type="Proteomes" id="UP000358366">
    <property type="component" value="Unassembled WGS sequence"/>
</dbReference>
<proteinExistence type="predicted"/>
<dbReference type="SUPFAM" id="SSF47384">
    <property type="entry name" value="Homodimeric domain of signal transducing histidine kinase"/>
    <property type="match status" value="1"/>
</dbReference>
<comment type="catalytic activity">
    <reaction evidence="1">
        <text>ATP + protein L-histidine = ADP + protein N-phospho-L-histidine.</text>
        <dbReference type="EC" id="2.7.13.3"/>
    </reaction>
</comment>
<evidence type="ECO:0000313" key="5">
    <source>
        <dbReference type="EMBL" id="VUX22884.1"/>
    </source>
</evidence>
<dbReference type="PANTHER" id="PTHR45339">
    <property type="entry name" value="HYBRID SIGNAL TRANSDUCTION HISTIDINE KINASE J"/>
    <property type="match status" value="1"/>
</dbReference>
<keyword evidence="4" id="KW-0902">Two-component regulatory system</keyword>
<dbReference type="GO" id="GO:0000155">
    <property type="term" value="F:phosphorelay sensor kinase activity"/>
    <property type="evidence" value="ECO:0007669"/>
    <property type="project" value="InterPro"/>
</dbReference>
<evidence type="ECO:0000256" key="2">
    <source>
        <dbReference type="ARBA" id="ARBA00012438"/>
    </source>
</evidence>
<dbReference type="AlphaFoldDB" id="A0A564UTH1"/>
<dbReference type="EMBL" id="CABHNI010000061">
    <property type="protein sequence ID" value="VUX22884.1"/>
    <property type="molecule type" value="Genomic_DNA"/>
</dbReference>
<dbReference type="EC" id="2.7.13.3" evidence="2"/>
<evidence type="ECO:0000313" key="6">
    <source>
        <dbReference type="Proteomes" id="UP000358366"/>
    </source>
</evidence>
<dbReference type="InterPro" id="IPR036097">
    <property type="entry name" value="HisK_dim/P_sf"/>
</dbReference>
<gene>
    <name evidence="5" type="primary">pleC</name>
    <name evidence="5" type="ORF">DFSSTS7063_03141</name>
</gene>
<reference evidence="5 6" key="1">
    <citation type="submission" date="2019-07" db="EMBL/GenBank/DDBJ databases">
        <authorList>
            <person name="Hibberd C M."/>
            <person name="Gehrig L. J."/>
            <person name="Chang H.-W."/>
            <person name="Venkatesh S."/>
        </authorList>
    </citation>
    <scope>NUCLEOTIDE SEQUENCE [LARGE SCALE GENOMIC DNA]</scope>
    <source>
        <strain evidence="5">Dorea_formicigenerans_SSTS_Bg7063</strain>
    </source>
</reference>
<dbReference type="PANTHER" id="PTHR45339:SF1">
    <property type="entry name" value="HYBRID SIGNAL TRANSDUCTION HISTIDINE KINASE J"/>
    <property type="match status" value="1"/>
</dbReference>
<name>A0A564UTH1_9FIRM</name>
<organism evidence="5 6">
    <name type="scientific">Dorea formicigenerans</name>
    <dbReference type="NCBI Taxonomy" id="39486"/>
    <lineage>
        <taxon>Bacteria</taxon>
        <taxon>Bacillati</taxon>
        <taxon>Bacillota</taxon>
        <taxon>Clostridia</taxon>
        <taxon>Lachnospirales</taxon>
        <taxon>Lachnospiraceae</taxon>
        <taxon>Dorea</taxon>
    </lineage>
</organism>
<sequence>MDFEENRVDWDPQFDIIKDIIEKPFVQKYIDFFDIQTMAARLHNKESMSSEFKKKNESWFLSMVVPQSYDINGNVISVLIANRDVTDEKPRELKQEEELREAKLKAECANKAKSTFLFNMSYDIRTPMNAIIGYADLESRHLNRIMGENMKEKTSFVVNESLQLLEQNVLDKTGIPRTLLHNKAFAEFLKGERYVQPRLLIKKKSDPGYVRRDKIEQAYIEADIKAEFQRIAKEKNVQHQICIFKHCWIIVASR</sequence>
<evidence type="ECO:0000256" key="4">
    <source>
        <dbReference type="ARBA" id="ARBA00023012"/>
    </source>
</evidence>